<organism evidence="1 2">
    <name type="scientific">Mycetocola tolaasinivorans</name>
    <dbReference type="NCBI Taxonomy" id="76635"/>
    <lineage>
        <taxon>Bacteria</taxon>
        <taxon>Bacillati</taxon>
        <taxon>Actinomycetota</taxon>
        <taxon>Actinomycetes</taxon>
        <taxon>Micrococcales</taxon>
        <taxon>Microbacteriaceae</taxon>
        <taxon>Mycetocola</taxon>
    </lineage>
</organism>
<protein>
    <recommendedName>
        <fullName evidence="3">Minor tail protein</fullName>
    </recommendedName>
</protein>
<sequence length="370" mass="40023">MRPMSDQLAEILTGSFDVKTRVSIFHGTNRITKDPLYPSSWSLNADLEAEVKTSGALTIPYQDPDGRSMLPDGTDGDFSAFRARTFMEMEVTAGGKPELIKLGWGRVVANPPGTEEEGIVNGLPAITSSVIPLTWVGTEETVRRKGFRVPAVPQSQSAWAEVRRLWGGTVISSVPDVAIPPGTVWETSPGGRLRAIQTLGGWLGGRFRVNPSDYLVLVPDKLGPVVATLRLGERGTVTDIDTAVDTREVYNVVAGVYEGADGAPIFAEAEIREGPLDVKGAYGENVLYDSDPAVKTQAQADVRVRRLLDEAVGAQLYRVDVQCVVHPCIEIGDHVAISGWKRPLSGRVMTVGMSDSPLMNLTLEVTRRIT</sequence>
<name>A0A3L7A844_9MICO</name>
<dbReference type="EMBL" id="RCUX01000004">
    <property type="protein sequence ID" value="RLP76337.1"/>
    <property type="molecule type" value="Genomic_DNA"/>
</dbReference>
<reference evidence="1 2" key="1">
    <citation type="submission" date="2018-10" db="EMBL/GenBank/DDBJ databases">
        <authorList>
            <person name="Li J."/>
        </authorList>
    </citation>
    <scope>NUCLEOTIDE SEQUENCE [LARGE SCALE GENOMIC DNA]</scope>
    <source>
        <strain evidence="1 2">IF 016277</strain>
    </source>
</reference>
<keyword evidence="2" id="KW-1185">Reference proteome</keyword>
<evidence type="ECO:0008006" key="3">
    <source>
        <dbReference type="Google" id="ProtNLM"/>
    </source>
</evidence>
<dbReference type="Proteomes" id="UP000272503">
    <property type="component" value="Unassembled WGS sequence"/>
</dbReference>
<comment type="caution">
    <text evidence="1">The sequence shown here is derived from an EMBL/GenBank/DDBJ whole genome shotgun (WGS) entry which is preliminary data.</text>
</comment>
<evidence type="ECO:0000313" key="1">
    <source>
        <dbReference type="EMBL" id="RLP76337.1"/>
    </source>
</evidence>
<evidence type="ECO:0000313" key="2">
    <source>
        <dbReference type="Proteomes" id="UP000272503"/>
    </source>
</evidence>
<gene>
    <name evidence="1" type="ORF">D9V32_05560</name>
</gene>
<proteinExistence type="predicted"/>
<accession>A0A3L7A844</accession>
<dbReference type="AlphaFoldDB" id="A0A3L7A844"/>